<reference evidence="1" key="1">
    <citation type="submission" date="2023-11" db="EMBL/GenBank/DDBJ databases">
        <authorList>
            <person name="Poullet M."/>
        </authorList>
    </citation>
    <scope>NUCLEOTIDE SEQUENCE</scope>
    <source>
        <strain evidence="1">E1834</strain>
    </source>
</reference>
<accession>A0ACB0ZFN7</accession>
<comment type="caution">
    <text evidence="1">The sequence shown here is derived from an EMBL/GenBank/DDBJ whole genome shotgun (WGS) entry which is preliminary data.</text>
</comment>
<protein>
    <submittedName>
        <fullName evidence="1">Uncharacterized protein</fullName>
    </submittedName>
</protein>
<proteinExistence type="predicted"/>
<keyword evidence="2" id="KW-1185">Reference proteome</keyword>
<sequence>MLNDPYCPYHVVKAMINVQMDIYAIMINVSKSHHRLQQRSQPRLNQANPIFEYLNNSHFQHNVVGLVIALHTVTGVFIRQYVTRVNIAVSLQHHRQQQHPNHHLVRKIMIVQLVISAKMMFVFLFLLVLIRQLLPHQYNVVFLEIAIRTVTGVDQYLRVSMVHIVNMCLQQIPHKHPNHLPVFCITTVKLDMSANMMFVFLFLLLQQ</sequence>
<dbReference type="EMBL" id="CAVMJV010000033">
    <property type="protein sequence ID" value="CAK5077867.1"/>
    <property type="molecule type" value="Genomic_DNA"/>
</dbReference>
<dbReference type="Proteomes" id="UP001497535">
    <property type="component" value="Unassembled WGS sequence"/>
</dbReference>
<evidence type="ECO:0000313" key="2">
    <source>
        <dbReference type="Proteomes" id="UP001497535"/>
    </source>
</evidence>
<gene>
    <name evidence="1" type="ORF">MENTE1834_LOCUS24834</name>
</gene>
<name>A0ACB0ZFN7_MELEN</name>
<evidence type="ECO:0000313" key="1">
    <source>
        <dbReference type="EMBL" id="CAK5077867.1"/>
    </source>
</evidence>
<organism evidence="1 2">
    <name type="scientific">Meloidogyne enterolobii</name>
    <name type="common">Root-knot nematode worm</name>
    <name type="synonym">Meloidogyne mayaguensis</name>
    <dbReference type="NCBI Taxonomy" id="390850"/>
    <lineage>
        <taxon>Eukaryota</taxon>
        <taxon>Metazoa</taxon>
        <taxon>Ecdysozoa</taxon>
        <taxon>Nematoda</taxon>
        <taxon>Chromadorea</taxon>
        <taxon>Rhabditida</taxon>
        <taxon>Tylenchina</taxon>
        <taxon>Tylenchomorpha</taxon>
        <taxon>Tylenchoidea</taxon>
        <taxon>Meloidogynidae</taxon>
        <taxon>Meloidogyninae</taxon>
        <taxon>Meloidogyne</taxon>
    </lineage>
</organism>